<dbReference type="InterPro" id="IPR023155">
    <property type="entry name" value="Cyt_c-552/4"/>
</dbReference>
<dbReference type="SUPFAM" id="SSF48695">
    <property type="entry name" value="Multiheme cytochromes"/>
    <property type="match status" value="1"/>
</dbReference>
<dbReference type="InterPro" id="IPR036280">
    <property type="entry name" value="Multihaem_cyt_sf"/>
</dbReference>
<dbReference type="Pfam" id="PF13435">
    <property type="entry name" value="Cytochrome_C554"/>
    <property type="match status" value="1"/>
</dbReference>
<feature type="domain" description="Cytochrome c-552/4" evidence="2">
    <location>
        <begin position="81"/>
        <end position="106"/>
    </location>
</feature>
<feature type="signal peptide" evidence="1">
    <location>
        <begin position="1"/>
        <end position="24"/>
    </location>
</feature>
<gene>
    <name evidence="3" type="ORF">GEOBRER4_n3713</name>
</gene>
<dbReference type="EMBL" id="AP023213">
    <property type="protein sequence ID" value="BCG48817.1"/>
    <property type="molecule type" value="Genomic_DNA"/>
</dbReference>
<dbReference type="Gene3D" id="1.10.780.10">
    <property type="entry name" value="Hydroxylamine Oxidoreductase, Chain A, domain 1"/>
    <property type="match status" value="1"/>
</dbReference>
<reference evidence="3 4" key="1">
    <citation type="submission" date="2020-06" db="EMBL/GenBank/DDBJ databases">
        <title>Interaction of electrochemicaly active bacteria, Geobacter bremensis R4 on different carbon anode.</title>
        <authorList>
            <person name="Meng L."/>
            <person name="Yoshida N."/>
        </authorList>
    </citation>
    <scope>NUCLEOTIDE SEQUENCE [LARGE SCALE GENOMIC DNA]</scope>
    <source>
        <strain evidence="3 4">R4</strain>
    </source>
</reference>
<proteinExistence type="predicted"/>
<dbReference type="KEGG" id="gbn:GEOBRER4_35670"/>
<dbReference type="AlphaFoldDB" id="A0A6S6M339"/>
<evidence type="ECO:0000259" key="2">
    <source>
        <dbReference type="Pfam" id="PF13435"/>
    </source>
</evidence>
<keyword evidence="1" id="KW-0732">Signal</keyword>
<evidence type="ECO:0000313" key="3">
    <source>
        <dbReference type="EMBL" id="BCG48817.1"/>
    </source>
</evidence>
<sequence length="111" mass="12044">MLQCLKKLAGGMALVLMLALPALAAESNCISCHKKVTPNIVKDFLEGEMGKSGSVDCFHCHGKEHQSAKDVAKVTMPTEKTCKQCHTKEHDQYASGKHAMAWVAMDAMPTN</sequence>
<protein>
    <submittedName>
        <fullName evidence="3">Hydroxylamine oxidoreductase</fullName>
    </submittedName>
</protein>
<keyword evidence="4" id="KW-1185">Reference proteome</keyword>
<evidence type="ECO:0000313" key="4">
    <source>
        <dbReference type="Proteomes" id="UP000515472"/>
    </source>
</evidence>
<dbReference type="Proteomes" id="UP000515472">
    <property type="component" value="Chromosome"/>
</dbReference>
<evidence type="ECO:0000256" key="1">
    <source>
        <dbReference type="SAM" id="SignalP"/>
    </source>
</evidence>
<name>A0A6S6M339_9BACT</name>
<dbReference type="RefSeq" id="WP_226377833.1">
    <property type="nucleotide sequence ID" value="NZ_AP023213.1"/>
</dbReference>
<feature type="chain" id="PRO_5027865090" evidence="1">
    <location>
        <begin position="25"/>
        <end position="111"/>
    </location>
</feature>
<accession>A0A6S6M339</accession>
<organism evidence="3 4">
    <name type="scientific">Citrifermentans bremense</name>
    <dbReference type="NCBI Taxonomy" id="60035"/>
    <lineage>
        <taxon>Bacteria</taxon>
        <taxon>Pseudomonadati</taxon>
        <taxon>Thermodesulfobacteriota</taxon>
        <taxon>Desulfuromonadia</taxon>
        <taxon>Geobacterales</taxon>
        <taxon>Geobacteraceae</taxon>
        <taxon>Citrifermentans</taxon>
    </lineage>
</organism>